<comment type="caution">
    <text evidence="1">The sequence shown here is derived from an EMBL/GenBank/DDBJ whole genome shotgun (WGS) entry which is preliminary data.</text>
</comment>
<organism evidence="1 2">
    <name type="scientific">Crocosphaera chwakensis CCY0110</name>
    <dbReference type="NCBI Taxonomy" id="391612"/>
    <lineage>
        <taxon>Bacteria</taxon>
        <taxon>Bacillati</taxon>
        <taxon>Cyanobacteriota</taxon>
        <taxon>Cyanophyceae</taxon>
        <taxon>Oscillatoriophycideae</taxon>
        <taxon>Chroococcales</taxon>
        <taxon>Aphanothecaceae</taxon>
        <taxon>Crocosphaera</taxon>
        <taxon>Crocosphaera chwakensis</taxon>
    </lineage>
</organism>
<reference evidence="1 2" key="1">
    <citation type="submission" date="2007-03" db="EMBL/GenBank/DDBJ databases">
        <authorList>
            <person name="Stal L."/>
            <person name="Ferriera S."/>
            <person name="Johnson J."/>
            <person name="Kravitz S."/>
            <person name="Beeson K."/>
            <person name="Sutton G."/>
            <person name="Rogers Y.-H."/>
            <person name="Friedman R."/>
            <person name="Frazier M."/>
            <person name="Venter J.C."/>
        </authorList>
    </citation>
    <scope>NUCLEOTIDE SEQUENCE [LARGE SCALE GENOMIC DNA]</scope>
    <source>
        <strain evidence="1 2">CCY0110</strain>
    </source>
</reference>
<dbReference type="AlphaFoldDB" id="A3IJH5"/>
<evidence type="ECO:0000313" key="1">
    <source>
        <dbReference type="EMBL" id="EAZ93957.1"/>
    </source>
</evidence>
<dbReference type="Proteomes" id="UP000003781">
    <property type="component" value="Unassembled WGS sequence"/>
</dbReference>
<sequence>MFPYQNFLVSILEWKKKIYKKGSTQK</sequence>
<protein>
    <submittedName>
        <fullName evidence="1">Uncharacterized protein</fullName>
    </submittedName>
</protein>
<dbReference type="EMBL" id="AAXW01000002">
    <property type="protein sequence ID" value="EAZ93957.1"/>
    <property type="molecule type" value="Genomic_DNA"/>
</dbReference>
<evidence type="ECO:0000313" key="2">
    <source>
        <dbReference type="Proteomes" id="UP000003781"/>
    </source>
</evidence>
<proteinExistence type="predicted"/>
<accession>A3IJH5</accession>
<name>A3IJH5_9CHRO</name>
<keyword evidence="2" id="KW-1185">Reference proteome</keyword>
<gene>
    <name evidence="1" type="ORF">CY0110_19217</name>
</gene>